<dbReference type="CDD" id="cd12148">
    <property type="entry name" value="fungal_TF_MHR"/>
    <property type="match status" value="1"/>
</dbReference>
<keyword evidence="7" id="KW-0539">Nucleus</keyword>
<evidence type="ECO:0000259" key="9">
    <source>
        <dbReference type="PROSITE" id="PS50048"/>
    </source>
</evidence>
<dbReference type="GO" id="GO:0008270">
    <property type="term" value="F:zinc ion binding"/>
    <property type="evidence" value="ECO:0007669"/>
    <property type="project" value="InterPro"/>
</dbReference>
<keyword evidence="3" id="KW-0862">Zinc</keyword>
<keyword evidence="11" id="KW-1185">Reference proteome</keyword>
<evidence type="ECO:0000256" key="7">
    <source>
        <dbReference type="ARBA" id="ARBA00023242"/>
    </source>
</evidence>
<evidence type="ECO:0000313" key="10">
    <source>
        <dbReference type="EMBL" id="KAF2799318.1"/>
    </source>
</evidence>
<dbReference type="GO" id="GO:0000981">
    <property type="term" value="F:DNA-binding transcription factor activity, RNA polymerase II-specific"/>
    <property type="evidence" value="ECO:0007669"/>
    <property type="project" value="InterPro"/>
</dbReference>
<dbReference type="InterPro" id="IPR036864">
    <property type="entry name" value="Zn2-C6_fun-type_DNA-bd_sf"/>
</dbReference>
<accession>A0A6A6XSU5</accession>
<keyword evidence="6" id="KW-0804">Transcription</keyword>
<evidence type="ECO:0000256" key="3">
    <source>
        <dbReference type="ARBA" id="ARBA00022833"/>
    </source>
</evidence>
<organism evidence="10 11">
    <name type="scientific">Melanomma pulvis-pyrius CBS 109.77</name>
    <dbReference type="NCBI Taxonomy" id="1314802"/>
    <lineage>
        <taxon>Eukaryota</taxon>
        <taxon>Fungi</taxon>
        <taxon>Dikarya</taxon>
        <taxon>Ascomycota</taxon>
        <taxon>Pezizomycotina</taxon>
        <taxon>Dothideomycetes</taxon>
        <taxon>Pleosporomycetidae</taxon>
        <taxon>Pleosporales</taxon>
        <taxon>Melanommataceae</taxon>
        <taxon>Melanomma</taxon>
    </lineage>
</organism>
<dbReference type="InterPro" id="IPR007219">
    <property type="entry name" value="XnlR_reg_dom"/>
</dbReference>
<dbReference type="PANTHER" id="PTHR47782:SF12">
    <property type="entry name" value="ZN(II)2CYS6 TRANSCRIPTION FACTOR (EUROFUNG)"/>
    <property type="match status" value="1"/>
</dbReference>
<evidence type="ECO:0000256" key="1">
    <source>
        <dbReference type="ARBA" id="ARBA00004123"/>
    </source>
</evidence>
<dbReference type="PROSITE" id="PS00463">
    <property type="entry name" value="ZN2_CY6_FUNGAL_1"/>
    <property type="match status" value="1"/>
</dbReference>
<keyword evidence="4" id="KW-0805">Transcription regulation</keyword>
<keyword evidence="2" id="KW-0479">Metal-binding</keyword>
<dbReference type="PROSITE" id="PS50048">
    <property type="entry name" value="ZN2_CY6_FUNGAL_2"/>
    <property type="match status" value="1"/>
</dbReference>
<dbReference type="SMART" id="SM00066">
    <property type="entry name" value="GAL4"/>
    <property type="match status" value="1"/>
</dbReference>
<dbReference type="InterPro" id="IPR052202">
    <property type="entry name" value="Yeast_MetPath_Reg"/>
</dbReference>
<feature type="region of interest" description="Disordered" evidence="8">
    <location>
        <begin position="1"/>
        <end position="24"/>
    </location>
</feature>
<dbReference type="Pfam" id="PF04082">
    <property type="entry name" value="Fungal_trans"/>
    <property type="match status" value="1"/>
</dbReference>
<dbReference type="GO" id="GO:0043565">
    <property type="term" value="F:sequence-specific DNA binding"/>
    <property type="evidence" value="ECO:0007669"/>
    <property type="project" value="TreeGrafter"/>
</dbReference>
<gene>
    <name evidence="10" type="ORF">K505DRAFT_404664</name>
</gene>
<dbReference type="PANTHER" id="PTHR47782">
    <property type="entry name" value="ZN(II)2CYS6 TRANSCRIPTION FACTOR (EUROFUNG)-RELATED"/>
    <property type="match status" value="1"/>
</dbReference>
<dbReference type="OrthoDB" id="189997at2759"/>
<dbReference type="InterPro" id="IPR001138">
    <property type="entry name" value="Zn2Cys6_DnaBD"/>
</dbReference>
<comment type="subcellular location">
    <subcellularLocation>
        <location evidence="1">Nucleus</location>
    </subcellularLocation>
</comment>
<evidence type="ECO:0000256" key="8">
    <source>
        <dbReference type="SAM" id="MobiDB-lite"/>
    </source>
</evidence>
<keyword evidence="5" id="KW-0238">DNA-binding</keyword>
<dbReference type="Proteomes" id="UP000799757">
    <property type="component" value="Unassembled WGS sequence"/>
</dbReference>
<dbReference type="SUPFAM" id="SSF57701">
    <property type="entry name" value="Zn2/Cys6 DNA-binding domain"/>
    <property type="match status" value="1"/>
</dbReference>
<dbReference type="GO" id="GO:0006351">
    <property type="term" value="P:DNA-templated transcription"/>
    <property type="evidence" value="ECO:0007669"/>
    <property type="project" value="InterPro"/>
</dbReference>
<evidence type="ECO:0000256" key="5">
    <source>
        <dbReference type="ARBA" id="ARBA00023125"/>
    </source>
</evidence>
<name>A0A6A6XSU5_9PLEO</name>
<evidence type="ECO:0000256" key="6">
    <source>
        <dbReference type="ARBA" id="ARBA00023163"/>
    </source>
</evidence>
<dbReference type="GO" id="GO:0005634">
    <property type="term" value="C:nucleus"/>
    <property type="evidence" value="ECO:0007669"/>
    <property type="project" value="UniProtKB-SubCell"/>
</dbReference>
<evidence type="ECO:0000256" key="4">
    <source>
        <dbReference type="ARBA" id="ARBA00023015"/>
    </source>
</evidence>
<evidence type="ECO:0000256" key="2">
    <source>
        <dbReference type="ARBA" id="ARBA00022723"/>
    </source>
</evidence>
<dbReference type="Gene3D" id="4.10.240.10">
    <property type="entry name" value="Zn(2)-C6 fungal-type DNA-binding domain"/>
    <property type="match status" value="1"/>
</dbReference>
<dbReference type="EMBL" id="MU001766">
    <property type="protein sequence ID" value="KAF2799318.1"/>
    <property type="molecule type" value="Genomic_DNA"/>
</dbReference>
<dbReference type="Pfam" id="PF00172">
    <property type="entry name" value="Zn_clus"/>
    <property type="match status" value="1"/>
</dbReference>
<feature type="region of interest" description="Disordered" evidence="8">
    <location>
        <begin position="36"/>
        <end position="59"/>
    </location>
</feature>
<dbReference type="SMART" id="SM00906">
    <property type="entry name" value="Fungal_trans"/>
    <property type="match status" value="1"/>
</dbReference>
<proteinExistence type="predicted"/>
<feature type="domain" description="Zn(2)-C6 fungal-type" evidence="9">
    <location>
        <begin position="23"/>
        <end position="50"/>
    </location>
</feature>
<dbReference type="AlphaFoldDB" id="A0A6A6XSU5"/>
<dbReference type="CDD" id="cd00067">
    <property type="entry name" value="GAL4"/>
    <property type="match status" value="1"/>
</dbReference>
<reference evidence="10" key="1">
    <citation type="journal article" date="2020" name="Stud. Mycol.">
        <title>101 Dothideomycetes genomes: a test case for predicting lifestyles and emergence of pathogens.</title>
        <authorList>
            <person name="Haridas S."/>
            <person name="Albert R."/>
            <person name="Binder M."/>
            <person name="Bloem J."/>
            <person name="Labutti K."/>
            <person name="Salamov A."/>
            <person name="Andreopoulos B."/>
            <person name="Baker S."/>
            <person name="Barry K."/>
            <person name="Bills G."/>
            <person name="Bluhm B."/>
            <person name="Cannon C."/>
            <person name="Castanera R."/>
            <person name="Culley D."/>
            <person name="Daum C."/>
            <person name="Ezra D."/>
            <person name="Gonzalez J."/>
            <person name="Henrissat B."/>
            <person name="Kuo A."/>
            <person name="Liang C."/>
            <person name="Lipzen A."/>
            <person name="Lutzoni F."/>
            <person name="Magnuson J."/>
            <person name="Mondo S."/>
            <person name="Nolan M."/>
            <person name="Ohm R."/>
            <person name="Pangilinan J."/>
            <person name="Park H.-J."/>
            <person name="Ramirez L."/>
            <person name="Alfaro M."/>
            <person name="Sun H."/>
            <person name="Tritt A."/>
            <person name="Yoshinaga Y."/>
            <person name="Zwiers L.-H."/>
            <person name="Turgeon B."/>
            <person name="Goodwin S."/>
            <person name="Spatafora J."/>
            <person name="Crous P."/>
            <person name="Grigoriev I."/>
        </authorList>
    </citation>
    <scope>NUCLEOTIDE SEQUENCE</scope>
    <source>
        <strain evidence="10">CBS 109.77</strain>
    </source>
</reference>
<evidence type="ECO:0000313" key="11">
    <source>
        <dbReference type="Proteomes" id="UP000799757"/>
    </source>
</evidence>
<sequence>MDDDRSSPSDSQPPPSKRQRTLACRRCRSRKQKCEDARPCSNCVKSNEECHPTAPAPRPHVESEYVRVLEERIAELESLDPQQSLDHIRGAASNNTALDIHERTLSRSDSFVNGIRPEAISNATIYQESGHRRTSGTMTDTSLSNAFTARQEEEDSNHDHLILGLVASPSAPRFDHSLSVADASPIVLNVNPQEGEYLPHSLVVALPLELESLLLEAYRERAQAQYPFFHWDSFLQWHSDWRSCPPSDFRSQSWQGFFVNLVYATSLLLLRRPHVCRSDAQTFYRNAISLLPSVLERPDRILHIQAYLLLAMNALHQSSTERIISLASTTMRYCVQQQLHLSETEPAALDPFVRLSNQIRRRCFWCAYKLDRLVMSSFDLPPSIPDAMITAKLFANINDQELLQTATNTPVEYQLLDSPSYTCVSSSLHILQCRRIQSEISAITLRWDYEIQYENSSEWRIRILAELENYRSRVQKYSDPYSKGYTSQRWLAMIYHYTLLMLYRPTKQSVIGPAGDWSVQASSQACLMFRKTQMDRQIAQPWLGLLVQFQSGITLLYCFWATPPEHRTENYDSLDVPDALRACSNIVAIMADRWAKAEVLRDVFELLAREIPLVDRSNRPPTRLSEKTIAAIQEKLPQVRALIVHRSILRMIEEMISEDFPRSRSNGQIPRPPSVAGMLAPCITPLANRTDTQITSTNMTFELPFSAQQPFNFSGAGVDLQDLNAEGLLEFPGMFDFDSWG</sequence>
<dbReference type="GO" id="GO:0045944">
    <property type="term" value="P:positive regulation of transcription by RNA polymerase II"/>
    <property type="evidence" value="ECO:0007669"/>
    <property type="project" value="TreeGrafter"/>
</dbReference>
<protein>
    <recommendedName>
        <fullName evidence="9">Zn(2)-C6 fungal-type domain-containing protein</fullName>
    </recommendedName>
</protein>